<reference evidence="3" key="1">
    <citation type="journal article" date="2019" name="Int. J. Syst. Evol. Microbiol.">
        <title>The Global Catalogue of Microorganisms (GCM) 10K type strain sequencing project: providing services to taxonomists for standard genome sequencing and annotation.</title>
        <authorList>
            <consortium name="The Broad Institute Genomics Platform"/>
            <consortium name="The Broad Institute Genome Sequencing Center for Infectious Disease"/>
            <person name="Wu L."/>
            <person name="Ma J."/>
        </authorList>
    </citation>
    <scope>NUCLEOTIDE SEQUENCE [LARGE SCALE GENOMIC DNA]</scope>
    <source>
        <strain evidence="3">CCM 8932</strain>
    </source>
</reference>
<keyword evidence="3" id="KW-1185">Reference proteome</keyword>
<evidence type="ECO:0000313" key="3">
    <source>
        <dbReference type="Proteomes" id="UP001596253"/>
    </source>
</evidence>
<protein>
    <submittedName>
        <fullName evidence="2">NAD(P)-dependent oxidoreductase</fullName>
    </submittedName>
</protein>
<feature type="domain" description="NAD(P)-binding" evidence="1">
    <location>
        <begin position="7"/>
        <end position="199"/>
    </location>
</feature>
<dbReference type="RefSeq" id="WP_137640336.1">
    <property type="nucleotide sequence ID" value="NZ_BJDK01000018.1"/>
</dbReference>
<dbReference type="Gene3D" id="3.40.50.720">
    <property type="entry name" value="NAD(P)-binding Rossmann-like Domain"/>
    <property type="match status" value="1"/>
</dbReference>
<dbReference type="PANTHER" id="PTHR43355">
    <property type="entry name" value="FLAVIN REDUCTASE (NADPH)"/>
    <property type="match status" value="1"/>
</dbReference>
<evidence type="ECO:0000313" key="2">
    <source>
        <dbReference type="EMBL" id="MFC6163287.1"/>
    </source>
</evidence>
<organism evidence="2 3">
    <name type="scientific">Lactiplantibacillus dongliensis</name>
    <dbReference type="NCBI Taxonomy" id="2559919"/>
    <lineage>
        <taxon>Bacteria</taxon>
        <taxon>Bacillati</taxon>
        <taxon>Bacillota</taxon>
        <taxon>Bacilli</taxon>
        <taxon>Lactobacillales</taxon>
        <taxon>Lactobacillaceae</taxon>
        <taxon>Lactiplantibacillus</taxon>
    </lineage>
</organism>
<dbReference type="InterPro" id="IPR016040">
    <property type="entry name" value="NAD(P)-bd_dom"/>
</dbReference>
<dbReference type="InterPro" id="IPR036291">
    <property type="entry name" value="NAD(P)-bd_dom_sf"/>
</dbReference>
<comment type="caution">
    <text evidence="2">The sequence shown here is derived from an EMBL/GenBank/DDBJ whole genome shotgun (WGS) entry which is preliminary data.</text>
</comment>
<evidence type="ECO:0000259" key="1">
    <source>
        <dbReference type="Pfam" id="PF13460"/>
    </source>
</evidence>
<dbReference type="Pfam" id="PF13460">
    <property type="entry name" value="NAD_binding_10"/>
    <property type="match status" value="1"/>
</dbReference>
<proteinExistence type="predicted"/>
<accession>A0ABW1R511</accession>
<dbReference type="PANTHER" id="PTHR43355:SF2">
    <property type="entry name" value="FLAVIN REDUCTASE (NADPH)"/>
    <property type="match status" value="1"/>
</dbReference>
<dbReference type="Proteomes" id="UP001596253">
    <property type="component" value="Unassembled WGS sequence"/>
</dbReference>
<gene>
    <name evidence="2" type="ORF">ACFP3T_01205</name>
</gene>
<dbReference type="SUPFAM" id="SSF51735">
    <property type="entry name" value="NAD(P)-binding Rossmann-fold domains"/>
    <property type="match status" value="1"/>
</dbReference>
<dbReference type="EMBL" id="JBHSSD010000006">
    <property type="protein sequence ID" value="MFC6163287.1"/>
    <property type="molecule type" value="Genomic_DNA"/>
</dbReference>
<dbReference type="InterPro" id="IPR051606">
    <property type="entry name" value="Polyketide_Oxido-like"/>
</dbReference>
<sequence length="215" mass="22475">MKIMIIGATGMAGSAITTQALAQGHTVTAIGRSAEKLATLTPNAHLTTVAKDAFTLTRADLTAVDVVVDAMATPPAKAYLHVDLATKLVAMLRDTTAPRLVFILGAGSLKTGADQHLFVNDIAADPANTAFVSIPQSQLKELTFLRTVDNVNWVGISPAADFHAGPAVPVHLGTDDLYVNDQGISATNTGTMAVAVLNEVTQPAHHQTRFTVANQ</sequence>
<name>A0ABW1R511_9LACO</name>